<name>A0A5B0H349_9BURK</name>
<dbReference type="InterPro" id="IPR000683">
    <property type="entry name" value="Gfo/Idh/MocA-like_OxRdtase_N"/>
</dbReference>
<accession>A0A5B0H349</accession>
<dbReference type="GO" id="GO:0000166">
    <property type="term" value="F:nucleotide binding"/>
    <property type="evidence" value="ECO:0007669"/>
    <property type="project" value="InterPro"/>
</dbReference>
<organism evidence="3 4">
    <name type="scientific">Paraburkholderia panacisoli</name>
    <dbReference type="NCBI Taxonomy" id="2603818"/>
    <lineage>
        <taxon>Bacteria</taxon>
        <taxon>Pseudomonadati</taxon>
        <taxon>Pseudomonadota</taxon>
        <taxon>Betaproteobacteria</taxon>
        <taxon>Burkholderiales</taxon>
        <taxon>Burkholderiaceae</taxon>
        <taxon>Paraburkholderia</taxon>
    </lineage>
</organism>
<comment type="caution">
    <text evidence="3">The sequence shown here is derived from an EMBL/GenBank/DDBJ whole genome shotgun (WGS) entry which is preliminary data.</text>
</comment>
<dbReference type="Gene3D" id="3.40.50.720">
    <property type="entry name" value="NAD(P)-binding Rossmann-like Domain"/>
    <property type="match status" value="1"/>
</dbReference>
<evidence type="ECO:0000259" key="2">
    <source>
        <dbReference type="Pfam" id="PF22685"/>
    </source>
</evidence>
<protein>
    <submittedName>
        <fullName evidence="3">Gfo/Idh/MocA family oxidoreductase</fullName>
    </submittedName>
</protein>
<dbReference type="InterPro" id="IPR051317">
    <property type="entry name" value="Gfo/Idh/MocA_oxidoreduct"/>
</dbReference>
<dbReference type="InterPro" id="IPR036291">
    <property type="entry name" value="NAD(P)-bd_dom_sf"/>
</dbReference>
<evidence type="ECO:0000313" key="4">
    <source>
        <dbReference type="Proteomes" id="UP000325273"/>
    </source>
</evidence>
<sequence>MVCTASNWRVLVNSIVRRATGSGKIRVGVVGLGNWSEYGHLPSLKLLPEYELTAVYSRSPEKAAALVARHGFKYAAASLQELVSHPDVDLVLVLTPAFRHEEGIRAAIEAGKDVYCEWPLTPTTELSNELLALAGKAGVRTIVGLQRRLNPGYRYVRDLLEQGEIGEVRSVRLHVSVEYFQRERPASLYFTIPEKNFSSLLSIYGGHFLDALFTTMVGYPQSLSALTVNQFKEVTLVETGETFPHVSADQVVLAGTFANGAVLTVHIEAGKRNNFGMQLDVTGSKGDLKIWNTTSFGDAFNRIEIARGDRQPLTGLTIPAEYEWLPPSELGASVLELANLYAAHARDVKTGSTLAPTFADAIRMHELIDQIAESNRTGQRVPLSFSTPG</sequence>
<dbReference type="AlphaFoldDB" id="A0A5B0H349"/>
<reference evidence="3 4" key="1">
    <citation type="submission" date="2019-08" db="EMBL/GenBank/DDBJ databases">
        <title>Paraburkholderia sp. DCY113.</title>
        <authorList>
            <person name="Kang J."/>
        </authorList>
    </citation>
    <scope>NUCLEOTIDE SEQUENCE [LARGE SCALE GENOMIC DNA]</scope>
    <source>
        <strain evidence="3 4">DCY113</strain>
    </source>
</reference>
<keyword evidence="4" id="KW-1185">Reference proteome</keyword>
<dbReference type="Gene3D" id="3.30.360.10">
    <property type="entry name" value="Dihydrodipicolinate Reductase, domain 2"/>
    <property type="match status" value="1"/>
</dbReference>
<dbReference type="Pfam" id="PF22685">
    <property type="entry name" value="Gal80p_C-like"/>
    <property type="match status" value="1"/>
</dbReference>
<dbReference type="SUPFAM" id="SSF51735">
    <property type="entry name" value="NAD(P)-binding Rossmann-fold domains"/>
    <property type="match status" value="1"/>
</dbReference>
<dbReference type="SUPFAM" id="SSF55347">
    <property type="entry name" value="Glyceraldehyde-3-phosphate dehydrogenase-like, C-terminal domain"/>
    <property type="match status" value="1"/>
</dbReference>
<evidence type="ECO:0000259" key="1">
    <source>
        <dbReference type="Pfam" id="PF01408"/>
    </source>
</evidence>
<feature type="domain" description="Gfo/Idh/MocA-like oxidoreductase N-terminal" evidence="1">
    <location>
        <begin position="25"/>
        <end position="144"/>
    </location>
</feature>
<evidence type="ECO:0000313" key="3">
    <source>
        <dbReference type="EMBL" id="KAA1009658.1"/>
    </source>
</evidence>
<proteinExistence type="predicted"/>
<dbReference type="Proteomes" id="UP000325273">
    <property type="component" value="Unassembled WGS sequence"/>
</dbReference>
<gene>
    <name evidence="3" type="ORF">FVF58_20295</name>
</gene>
<dbReference type="EMBL" id="VTUZ01000013">
    <property type="protein sequence ID" value="KAA1009658.1"/>
    <property type="molecule type" value="Genomic_DNA"/>
</dbReference>
<feature type="domain" description="Gal80p-like C-terminal" evidence="2">
    <location>
        <begin position="154"/>
        <end position="290"/>
    </location>
</feature>
<dbReference type="PANTHER" id="PTHR43708">
    <property type="entry name" value="CONSERVED EXPRESSED OXIDOREDUCTASE (EUROFUNG)"/>
    <property type="match status" value="1"/>
</dbReference>
<dbReference type="Pfam" id="PF01408">
    <property type="entry name" value="GFO_IDH_MocA"/>
    <property type="match status" value="1"/>
</dbReference>
<dbReference type="InterPro" id="IPR055080">
    <property type="entry name" value="Gal80p-like_C"/>
</dbReference>
<dbReference type="PANTHER" id="PTHR43708:SF1">
    <property type="entry name" value="GALACTOSE_LACTOSE METABOLISM REGULATORY PROTEIN GAL80"/>
    <property type="match status" value="1"/>
</dbReference>